<feature type="region of interest" description="Disordered" evidence="1">
    <location>
        <begin position="1"/>
        <end position="22"/>
    </location>
</feature>
<evidence type="ECO:0000313" key="2">
    <source>
        <dbReference type="EMBL" id="PKI58815.1"/>
    </source>
</evidence>
<sequence length="61" mass="7446">MEMAKEQSRTDKRDLGPSSALDYLNPQYWDERFSSEEHYEWFKDYSHFRHLILQHVGPKSK</sequence>
<organism evidence="2 3">
    <name type="scientific">Punica granatum</name>
    <name type="common">Pomegranate</name>
    <dbReference type="NCBI Taxonomy" id="22663"/>
    <lineage>
        <taxon>Eukaryota</taxon>
        <taxon>Viridiplantae</taxon>
        <taxon>Streptophyta</taxon>
        <taxon>Embryophyta</taxon>
        <taxon>Tracheophyta</taxon>
        <taxon>Spermatophyta</taxon>
        <taxon>Magnoliopsida</taxon>
        <taxon>eudicotyledons</taxon>
        <taxon>Gunneridae</taxon>
        <taxon>Pentapetalae</taxon>
        <taxon>rosids</taxon>
        <taxon>malvids</taxon>
        <taxon>Myrtales</taxon>
        <taxon>Lythraceae</taxon>
        <taxon>Punica</taxon>
    </lineage>
</organism>
<dbReference type="Proteomes" id="UP000233551">
    <property type="component" value="Unassembled WGS sequence"/>
</dbReference>
<name>A0A2I0JR93_PUNGR</name>
<dbReference type="EMBL" id="PGOL01001340">
    <property type="protein sequence ID" value="PKI58815.1"/>
    <property type="molecule type" value="Genomic_DNA"/>
</dbReference>
<comment type="caution">
    <text evidence="2">The sequence shown here is derived from an EMBL/GenBank/DDBJ whole genome shotgun (WGS) entry which is preliminary data.</text>
</comment>
<dbReference type="InterPro" id="IPR029063">
    <property type="entry name" value="SAM-dependent_MTases_sf"/>
</dbReference>
<evidence type="ECO:0000256" key="1">
    <source>
        <dbReference type="SAM" id="MobiDB-lite"/>
    </source>
</evidence>
<protein>
    <submittedName>
        <fullName evidence="2">Uncharacterized protein</fullName>
    </submittedName>
</protein>
<evidence type="ECO:0000313" key="3">
    <source>
        <dbReference type="Proteomes" id="UP000233551"/>
    </source>
</evidence>
<dbReference type="STRING" id="22663.A0A2I0JR93"/>
<accession>A0A2I0JR93</accession>
<dbReference type="AlphaFoldDB" id="A0A2I0JR93"/>
<proteinExistence type="predicted"/>
<feature type="compositionally biased region" description="Basic and acidic residues" evidence="1">
    <location>
        <begin position="1"/>
        <end position="15"/>
    </location>
</feature>
<dbReference type="Gene3D" id="3.40.50.150">
    <property type="entry name" value="Vaccinia Virus protein VP39"/>
    <property type="match status" value="1"/>
</dbReference>
<gene>
    <name evidence="2" type="ORF">CRG98_020805</name>
</gene>
<feature type="non-terminal residue" evidence="2">
    <location>
        <position position="61"/>
    </location>
</feature>
<keyword evidence="3" id="KW-1185">Reference proteome</keyword>
<reference evidence="2 3" key="1">
    <citation type="submission" date="2017-11" db="EMBL/GenBank/DDBJ databases">
        <title>De-novo sequencing of pomegranate (Punica granatum L.) genome.</title>
        <authorList>
            <person name="Akparov Z."/>
            <person name="Amiraslanov A."/>
            <person name="Hajiyeva S."/>
            <person name="Abbasov M."/>
            <person name="Kaur K."/>
            <person name="Hamwieh A."/>
            <person name="Solovyev V."/>
            <person name="Salamov A."/>
            <person name="Braich B."/>
            <person name="Kosarev P."/>
            <person name="Mahmoud A."/>
            <person name="Hajiyev E."/>
            <person name="Babayeva S."/>
            <person name="Izzatullayeva V."/>
            <person name="Mammadov A."/>
            <person name="Mammadov A."/>
            <person name="Sharifova S."/>
            <person name="Ojaghi J."/>
            <person name="Eynullazada K."/>
            <person name="Bayramov B."/>
            <person name="Abdulazimova A."/>
            <person name="Shahmuradov I."/>
        </authorList>
    </citation>
    <scope>NUCLEOTIDE SEQUENCE [LARGE SCALE GENOMIC DNA]</scope>
    <source>
        <strain evidence="3">cv. AG2017</strain>
        <tissue evidence="2">Leaf</tissue>
    </source>
</reference>